<comment type="caution">
    <text evidence="1">The sequence shown here is derived from an EMBL/GenBank/DDBJ whole genome shotgun (WGS) entry which is preliminary data.</text>
</comment>
<accession>A0ACC0PT98</accession>
<evidence type="ECO:0000313" key="2">
    <source>
        <dbReference type="Proteomes" id="UP001062846"/>
    </source>
</evidence>
<dbReference type="Proteomes" id="UP001062846">
    <property type="component" value="Chromosome 2"/>
</dbReference>
<protein>
    <submittedName>
        <fullName evidence="1">Uncharacterized protein</fullName>
    </submittedName>
</protein>
<dbReference type="EMBL" id="CM046389">
    <property type="protein sequence ID" value="KAI8568968.1"/>
    <property type="molecule type" value="Genomic_DNA"/>
</dbReference>
<keyword evidence="2" id="KW-1185">Reference proteome</keyword>
<evidence type="ECO:0000313" key="1">
    <source>
        <dbReference type="EMBL" id="KAI8568968.1"/>
    </source>
</evidence>
<sequence>MLCSSLKDIWQAGRPSGVFQCAERLFAAVVIAFCVPRSFLGPATYGGLGSGSLLTTAYDFVVLPFFEVDRRCGSLLSVILPLHNKFSFPLLSLVVSISHELLHLLLSLRPSIWSLIMVWWQMFWSLWLARNDLIFNNTSRSASEVGDQIKTMVAMWMKAKFDIKVYSVEDFKCFLHGFVRLLVHFVAHSVSNLPSLSLFPAMEDVHRSPFTAATWWWWFIIEPIPTRPIIQIRQRPYPAHDATRGGLLFVLPGPETVLVGRRERRRKGGWEGDRERDGDDEGEREAEGERGCCGVVAAGAAVLAVVGSVAGVRALHYGFVVIGVKEFNTVNHESDGGGGGGGGVGGLYGPTTKTTTTTTTSPPPLSRRHHRHHRHHNDHHRHSTITITITTTTATTMPPPPPPP</sequence>
<gene>
    <name evidence="1" type="ORF">RHMOL_Rhmol02G0242400</name>
</gene>
<name>A0ACC0PT98_RHOML</name>
<organism evidence="1 2">
    <name type="scientific">Rhododendron molle</name>
    <name type="common">Chinese azalea</name>
    <name type="synonym">Azalea mollis</name>
    <dbReference type="NCBI Taxonomy" id="49168"/>
    <lineage>
        <taxon>Eukaryota</taxon>
        <taxon>Viridiplantae</taxon>
        <taxon>Streptophyta</taxon>
        <taxon>Embryophyta</taxon>
        <taxon>Tracheophyta</taxon>
        <taxon>Spermatophyta</taxon>
        <taxon>Magnoliopsida</taxon>
        <taxon>eudicotyledons</taxon>
        <taxon>Gunneridae</taxon>
        <taxon>Pentapetalae</taxon>
        <taxon>asterids</taxon>
        <taxon>Ericales</taxon>
        <taxon>Ericaceae</taxon>
        <taxon>Ericoideae</taxon>
        <taxon>Rhodoreae</taxon>
        <taxon>Rhododendron</taxon>
    </lineage>
</organism>
<proteinExistence type="predicted"/>
<reference evidence="1" key="1">
    <citation type="submission" date="2022-02" db="EMBL/GenBank/DDBJ databases">
        <title>Plant Genome Project.</title>
        <authorList>
            <person name="Zhang R.-G."/>
        </authorList>
    </citation>
    <scope>NUCLEOTIDE SEQUENCE</scope>
    <source>
        <strain evidence="1">AT1</strain>
    </source>
</reference>